<organism evidence="1">
    <name type="scientific">Eucalyptus grandis</name>
    <name type="common">Flooded gum</name>
    <dbReference type="NCBI Taxonomy" id="71139"/>
    <lineage>
        <taxon>Eukaryota</taxon>
        <taxon>Viridiplantae</taxon>
        <taxon>Streptophyta</taxon>
        <taxon>Embryophyta</taxon>
        <taxon>Tracheophyta</taxon>
        <taxon>Spermatophyta</taxon>
        <taxon>Magnoliopsida</taxon>
        <taxon>eudicotyledons</taxon>
        <taxon>Gunneridae</taxon>
        <taxon>Pentapetalae</taxon>
        <taxon>rosids</taxon>
        <taxon>malvids</taxon>
        <taxon>Myrtales</taxon>
        <taxon>Myrtaceae</taxon>
        <taxon>Myrtoideae</taxon>
        <taxon>Eucalypteae</taxon>
        <taxon>Eucalyptus</taxon>
    </lineage>
</organism>
<dbReference type="AlphaFoldDB" id="A0A059CJ61"/>
<proteinExistence type="predicted"/>
<name>A0A059CJ61_EUCGR</name>
<dbReference type="EMBL" id="KK198756">
    <property type="protein sequence ID" value="KCW78236.1"/>
    <property type="molecule type" value="Genomic_DNA"/>
</dbReference>
<dbReference type="Gramene" id="KCW78236">
    <property type="protein sequence ID" value="KCW78236"/>
    <property type="gene ID" value="EUGRSUZ_D02424"/>
</dbReference>
<sequence length="72" mass="8454">MFDGLLEVTLPNIIWAFIKISYQKSESTSTYTAKKVIDNYNIFLYNCPYGVSRLFLLKRNRYIIFTYLGGKV</sequence>
<protein>
    <submittedName>
        <fullName evidence="1">Uncharacterized protein</fullName>
    </submittedName>
</protein>
<reference evidence="1" key="1">
    <citation type="submission" date="2013-07" db="EMBL/GenBank/DDBJ databases">
        <title>The genome of Eucalyptus grandis.</title>
        <authorList>
            <person name="Schmutz J."/>
            <person name="Hayes R."/>
            <person name="Myburg A."/>
            <person name="Tuskan G."/>
            <person name="Grattapaglia D."/>
            <person name="Rokhsar D.S."/>
        </authorList>
    </citation>
    <scope>NUCLEOTIDE SEQUENCE</scope>
    <source>
        <tissue evidence="1">Leaf extractions</tissue>
    </source>
</reference>
<accession>A0A059CJ61</accession>
<dbReference type="InParanoid" id="A0A059CJ61"/>
<gene>
    <name evidence="1" type="ORF">EUGRSUZ_D02424</name>
</gene>
<evidence type="ECO:0000313" key="1">
    <source>
        <dbReference type="EMBL" id="KCW78236.1"/>
    </source>
</evidence>